<proteinExistence type="predicted"/>
<dbReference type="EMBL" id="MN234228">
    <property type="protein sequence ID" value="QFG14329.1"/>
    <property type="molecule type" value="Genomic_DNA"/>
</dbReference>
<accession>A0A5J6TWL4</accession>
<protein>
    <submittedName>
        <fullName evidence="1">Uncharacterized protein</fullName>
    </submittedName>
</protein>
<dbReference type="Proteomes" id="UP000326801">
    <property type="component" value="Segment"/>
</dbReference>
<dbReference type="RefSeq" id="YP_010013191.1">
    <property type="nucleotide sequence ID" value="NC_053509.1"/>
</dbReference>
<sequence>MAYKVVKITGPNSAIVEHEPGEVFEYANIGGTVVSYVRVEHAFGWNGKYLAEFATIDQLRTWWNYDRLPKAS</sequence>
<reference evidence="1 2" key="1">
    <citation type="submission" date="2019-07" db="EMBL/GenBank/DDBJ databases">
        <authorList>
            <person name="Divens A.M."/>
            <person name="Garlena R.A."/>
            <person name="Russell D.A."/>
            <person name="Pope W.H."/>
            <person name="Jacobs-Sera D."/>
            <person name="Hatfull G.F."/>
        </authorList>
    </citation>
    <scope>NUCLEOTIDE SEQUENCE [LARGE SCALE GENOMIC DNA]</scope>
</reference>
<evidence type="ECO:0000313" key="2">
    <source>
        <dbReference type="Proteomes" id="UP000326801"/>
    </source>
</evidence>
<organism evidence="1 2">
    <name type="scientific">Mycobacterium phage Tourach</name>
    <dbReference type="NCBI Taxonomy" id="2599882"/>
    <lineage>
        <taxon>Viruses</taxon>
        <taxon>Duplodnaviria</taxon>
        <taxon>Heunggongvirae</taxon>
        <taxon>Uroviricota</taxon>
        <taxon>Caudoviricetes</taxon>
        <taxon>Vilmaviridae</taxon>
        <taxon>Lclasvirinae</taxon>
        <taxon>Faithunavirus</taxon>
        <taxon>Faithunavirus tourach</taxon>
    </lineage>
</organism>
<dbReference type="GeneID" id="63209760"/>
<keyword evidence="2" id="KW-1185">Reference proteome</keyword>
<gene>
    <name evidence="1" type="primary">93</name>
    <name evidence="1" type="ORF">PBI_TOURACH_93</name>
</gene>
<name>A0A5J6TWL4_9CAUD</name>
<evidence type="ECO:0000313" key="1">
    <source>
        <dbReference type="EMBL" id="QFG14329.1"/>
    </source>
</evidence>
<dbReference type="KEGG" id="vg:63209760"/>